<organism evidence="1 2">
    <name type="scientific">Chromatocurvus halotolerans</name>
    <dbReference type="NCBI Taxonomy" id="1132028"/>
    <lineage>
        <taxon>Bacteria</taxon>
        <taxon>Pseudomonadati</taxon>
        <taxon>Pseudomonadota</taxon>
        <taxon>Gammaproteobacteria</taxon>
        <taxon>Cellvibrionales</taxon>
        <taxon>Halieaceae</taxon>
        <taxon>Chromatocurvus</taxon>
    </lineage>
</organism>
<dbReference type="AlphaFoldDB" id="A0A4R2KU44"/>
<comment type="caution">
    <text evidence="1">The sequence shown here is derived from an EMBL/GenBank/DDBJ whole genome shotgun (WGS) entry which is preliminary data.</text>
</comment>
<dbReference type="RefSeq" id="WP_162883797.1">
    <property type="nucleotide sequence ID" value="NZ_QQSW01000003.1"/>
</dbReference>
<gene>
    <name evidence="1" type="ORF">EV688_105280</name>
</gene>
<dbReference type="Proteomes" id="UP000294980">
    <property type="component" value="Unassembled WGS sequence"/>
</dbReference>
<proteinExistence type="predicted"/>
<name>A0A4R2KU44_9GAMM</name>
<dbReference type="Pfam" id="PF16074">
    <property type="entry name" value="PilW"/>
    <property type="match status" value="1"/>
</dbReference>
<dbReference type="InterPro" id="IPR032092">
    <property type="entry name" value="PilW"/>
</dbReference>
<dbReference type="GO" id="GO:0043683">
    <property type="term" value="P:type IV pilus assembly"/>
    <property type="evidence" value="ECO:0007669"/>
    <property type="project" value="InterPro"/>
</dbReference>
<keyword evidence="2" id="KW-1185">Reference proteome</keyword>
<dbReference type="EMBL" id="SLWX01000005">
    <property type="protein sequence ID" value="TCO76317.1"/>
    <property type="molecule type" value="Genomic_DNA"/>
</dbReference>
<evidence type="ECO:0000313" key="2">
    <source>
        <dbReference type="Proteomes" id="UP000294980"/>
    </source>
</evidence>
<reference evidence="1 2" key="1">
    <citation type="submission" date="2019-03" db="EMBL/GenBank/DDBJ databases">
        <title>Genomic Encyclopedia of Type Strains, Phase IV (KMG-IV): sequencing the most valuable type-strain genomes for metagenomic binning, comparative biology and taxonomic classification.</title>
        <authorList>
            <person name="Goeker M."/>
        </authorList>
    </citation>
    <scope>NUCLEOTIDE SEQUENCE [LARGE SCALE GENOMIC DNA]</scope>
    <source>
        <strain evidence="1 2">DSM 23344</strain>
    </source>
</reference>
<sequence>MDAHPGGTHPGSANLEVAANNDLQRGDIVFATDCVSGGIFEITNANPDTAGSLVHNTGNSVPGNYTKALDRTFGGAEIYRIERAAYYVAESPVTGRPSLYRNEEEIAASVSQLQVRYGVHSSSDARVNDYLTASEIATSPIVNMDDVLAVRMDLLINSGEEDSLTEQPVEFRYDGGTFTADADDRRLHRAFIATVGVRNRMP</sequence>
<protein>
    <submittedName>
        <fullName evidence="1">Type IV pilus-assembly PilW-like protein</fullName>
    </submittedName>
</protein>
<accession>A0A4R2KU44</accession>
<evidence type="ECO:0000313" key="1">
    <source>
        <dbReference type="EMBL" id="TCO76317.1"/>
    </source>
</evidence>